<dbReference type="Proteomes" id="UP000241444">
    <property type="component" value="Unassembled WGS sequence"/>
</dbReference>
<evidence type="ECO:0000313" key="1">
    <source>
        <dbReference type="EMBL" id="PSH66657.1"/>
    </source>
</evidence>
<dbReference type="InterPro" id="IPR014056">
    <property type="entry name" value="TypeIITA-like_toxin_pred"/>
</dbReference>
<name>A0A2P7BJK6_9HYPH</name>
<dbReference type="NCBIfam" id="TIGR02683">
    <property type="entry name" value="upstrm_HI1419"/>
    <property type="match status" value="1"/>
</dbReference>
<dbReference type="PIRSF" id="PIRSF028744">
    <property type="entry name" value="Addict_mod_HI1419"/>
    <property type="match status" value="1"/>
</dbReference>
<proteinExistence type="predicted"/>
<dbReference type="PANTHER" id="PTHR41791">
    <property type="entry name" value="SSL7039 PROTEIN"/>
    <property type="match status" value="1"/>
</dbReference>
<evidence type="ECO:0000313" key="2">
    <source>
        <dbReference type="Proteomes" id="UP000241444"/>
    </source>
</evidence>
<protein>
    <submittedName>
        <fullName evidence="1">Addiction module antitoxin RelB</fullName>
    </submittedName>
</protein>
<dbReference type="PANTHER" id="PTHR41791:SF1">
    <property type="entry name" value="SSL7039 PROTEIN"/>
    <property type="match status" value="1"/>
</dbReference>
<dbReference type="OrthoDB" id="5296237at2"/>
<dbReference type="RefSeq" id="WP_106712724.1">
    <property type="nucleotide sequence ID" value="NZ_PGGO01000015.1"/>
</dbReference>
<dbReference type="EMBL" id="PGGO01000015">
    <property type="protein sequence ID" value="PSH66657.1"/>
    <property type="molecule type" value="Genomic_DNA"/>
</dbReference>
<comment type="caution">
    <text evidence="1">The sequence shown here is derived from an EMBL/GenBank/DDBJ whole genome shotgun (WGS) entry which is preliminary data.</text>
</comment>
<organism evidence="1 2">
    <name type="scientific">Phyllobacterium brassicacearum</name>
    <dbReference type="NCBI Taxonomy" id="314235"/>
    <lineage>
        <taxon>Bacteria</taxon>
        <taxon>Pseudomonadati</taxon>
        <taxon>Pseudomonadota</taxon>
        <taxon>Alphaproteobacteria</taxon>
        <taxon>Hyphomicrobiales</taxon>
        <taxon>Phyllobacteriaceae</taxon>
        <taxon>Phyllobacterium</taxon>
    </lineage>
</organism>
<gene>
    <name evidence="1" type="ORF">CU102_18665</name>
</gene>
<sequence length="101" mass="11515">MIELEQTETYRKWRTELKDQRARALIASRLDCLAFGHTGDVQPVGHGISELRVHYGPGYRIYFQRRGDVIVVLLCGGDMSTQAKDIRTAQHLAAEWRGWSG</sequence>
<dbReference type="AlphaFoldDB" id="A0A2P7BJK6"/>
<keyword evidence="2" id="KW-1185">Reference proteome</keyword>
<reference evidence="2" key="1">
    <citation type="submission" date="2017-11" db="EMBL/GenBank/DDBJ databases">
        <authorList>
            <person name="Kuznetsova I."/>
            <person name="Sazanova A."/>
            <person name="Chirak E."/>
            <person name="Safronova V."/>
            <person name="Willems A."/>
        </authorList>
    </citation>
    <scope>NUCLEOTIDE SEQUENCE [LARGE SCALE GENOMIC DNA]</scope>
    <source>
        <strain evidence="2">STM 196</strain>
    </source>
</reference>
<accession>A0A2P7BJK6</accession>